<keyword evidence="2" id="KW-1185">Reference proteome</keyword>
<dbReference type="AlphaFoldDB" id="A0AA36A220"/>
<protein>
    <submittedName>
        <fullName evidence="1">Uncharacterized protein</fullName>
    </submittedName>
</protein>
<sequence length="156" mass="17814">MVSADVVYNDAIHTKIEENHQTKEKKGVEIPEKANEDIVNEQSNDVSNHLLVDSLYAASMLGRGVDLPLIYFKLIDGYCDNMSISKVNLSISNVSFESHTDLHLDSRGNILFHVHIPQLKIINQSWLSLTLTHSRFGYKRHINQEDQEVLDIKEDK</sequence>
<dbReference type="EMBL" id="OX465085">
    <property type="protein sequence ID" value="CAI9303008.1"/>
    <property type="molecule type" value="Genomic_DNA"/>
</dbReference>
<reference evidence="1" key="1">
    <citation type="submission" date="2023-04" db="EMBL/GenBank/DDBJ databases">
        <authorList>
            <person name="Vijverberg K."/>
            <person name="Xiong W."/>
            <person name="Schranz E."/>
        </authorList>
    </citation>
    <scope>NUCLEOTIDE SEQUENCE</scope>
</reference>
<evidence type="ECO:0000313" key="1">
    <source>
        <dbReference type="EMBL" id="CAI9303008.1"/>
    </source>
</evidence>
<proteinExistence type="predicted"/>
<organism evidence="1 2">
    <name type="scientific">Lactuca saligna</name>
    <name type="common">Willowleaf lettuce</name>
    <dbReference type="NCBI Taxonomy" id="75948"/>
    <lineage>
        <taxon>Eukaryota</taxon>
        <taxon>Viridiplantae</taxon>
        <taxon>Streptophyta</taxon>
        <taxon>Embryophyta</taxon>
        <taxon>Tracheophyta</taxon>
        <taxon>Spermatophyta</taxon>
        <taxon>Magnoliopsida</taxon>
        <taxon>eudicotyledons</taxon>
        <taxon>Gunneridae</taxon>
        <taxon>Pentapetalae</taxon>
        <taxon>asterids</taxon>
        <taxon>campanulids</taxon>
        <taxon>Asterales</taxon>
        <taxon>Asteraceae</taxon>
        <taxon>Cichorioideae</taxon>
        <taxon>Cichorieae</taxon>
        <taxon>Lactucinae</taxon>
        <taxon>Lactuca</taxon>
    </lineage>
</organism>
<gene>
    <name evidence="1" type="ORF">LSALG_LOCUS41470</name>
</gene>
<evidence type="ECO:0000313" key="2">
    <source>
        <dbReference type="Proteomes" id="UP001177003"/>
    </source>
</evidence>
<dbReference type="Proteomes" id="UP001177003">
    <property type="component" value="Chromosome 9"/>
</dbReference>
<accession>A0AA36A220</accession>
<name>A0AA36A220_LACSI</name>